<sequence>MIVIIKNCIIILEGYIMKKNFINKNKKFYFLLLLLILIIVLIMSCKKVNLLGPNNIPPPTKFPIIDDNKPEIPDYPDPTPVPDPPDEGDIEEKPIEVKPEVVQNGTVFGGYGRRFKFKNDWYVLATNEYEYNPETKMLRQLNKGAVLRIEKDGKTITKIHGINSGDLEQTEYWKNLHSKKLVITDTEVRIPVKAESQGWATNWQYKIPDNVPNNIGYYWGYSYDEETGEKIEDIYKKITNDNFGYVEKLIIHYSNRSSSDLLNWKKASSSNVFDFPKPNFNNPSFQGRFGNTIENRIIYFKGKIFVFKLDFNFYNEYLTYYIEPNDEDFYWSKNEYYTIEWGKDMSDAKNWVTNHMINGLKIYGIWYDENKLYAEIQSSYLKRGYNDRWKLWTNYYVNGNDPKNVYTTEDGINWKEEPYDVMDKYKLKGAGISRGYDPASGSIINITNKMLGYEIPDGTPFEPSYTELNGKYYRTFNSTYPMPPIKEIMETVDRFETNFTVTEEHIKKSGYYQLQVSSVPPDKAQESDWVNVVPNNELASSIGWESGGADLFTFNNKIVRLVDYDRQFKLNTQYETALNLSEKYYNLLLNSPMSEFKKYDYYFLYYKAMADMLKIIKDKGNDYFRPDEAVTHYTFEL</sequence>
<keyword evidence="2" id="KW-0812">Transmembrane</keyword>
<feature type="region of interest" description="Disordered" evidence="1">
    <location>
        <begin position="67"/>
        <end position="90"/>
    </location>
</feature>
<feature type="transmembrane region" description="Helical" evidence="2">
    <location>
        <begin position="28"/>
        <end position="44"/>
    </location>
</feature>
<dbReference type="PATRIC" id="fig|1045858.4.peg.1684"/>
<organism evidence="3 4">
    <name type="scientific">Brachyspira intermedia (strain ATCC 51140 / PWS/A)</name>
    <name type="common">Serpulina intermedia</name>
    <dbReference type="NCBI Taxonomy" id="1045858"/>
    <lineage>
        <taxon>Bacteria</taxon>
        <taxon>Pseudomonadati</taxon>
        <taxon>Spirochaetota</taxon>
        <taxon>Spirochaetia</taxon>
        <taxon>Brachyspirales</taxon>
        <taxon>Brachyspiraceae</taxon>
        <taxon>Brachyspira</taxon>
    </lineage>
</organism>
<proteinExistence type="predicted"/>
<dbReference type="Proteomes" id="UP000008522">
    <property type="component" value="Chromosome"/>
</dbReference>
<evidence type="ECO:0000256" key="1">
    <source>
        <dbReference type="SAM" id="MobiDB-lite"/>
    </source>
</evidence>
<protein>
    <submittedName>
        <fullName evidence="3">Uncharacterized protein</fullName>
    </submittedName>
</protein>
<accession>G0EIU9</accession>
<evidence type="ECO:0000313" key="3">
    <source>
        <dbReference type="EMBL" id="AEM22301.1"/>
    </source>
</evidence>
<dbReference type="EMBL" id="CP002874">
    <property type="protein sequence ID" value="AEM22301.1"/>
    <property type="molecule type" value="Genomic_DNA"/>
</dbReference>
<gene>
    <name evidence="3" type="ordered locus">Bint_1682</name>
</gene>
<evidence type="ECO:0000256" key="2">
    <source>
        <dbReference type="SAM" id="Phobius"/>
    </source>
</evidence>
<reference evidence="3 4" key="1">
    <citation type="journal article" date="2011" name="BMC Genomics">
        <title>Complete genome sequence of Brachyspira intermedia reveals unique genomic features in Brachyspira species and phage-mediated horizontal gene transfer.</title>
        <authorList>
            <person name="Hafstrom T."/>
            <person name="Jansson D.S."/>
            <person name="Segerman B."/>
        </authorList>
    </citation>
    <scope>NUCLEOTIDE SEQUENCE [LARGE SCALE GENOMIC DNA]</scope>
    <source>
        <strain evidence="4">ATCC 51140 / PWS/A</strain>
    </source>
</reference>
<feature type="compositionally biased region" description="Pro residues" evidence="1">
    <location>
        <begin position="73"/>
        <end position="83"/>
    </location>
</feature>
<dbReference type="KEGG" id="bip:Bint_1682"/>
<name>G0EIU9_BRAIP</name>
<keyword evidence="2" id="KW-0472">Membrane</keyword>
<keyword evidence="2" id="KW-1133">Transmembrane helix</keyword>
<keyword evidence="4" id="KW-1185">Reference proteome</keyword>
<dbReference type="HOGENOM" id="CLU_033142_1_0_12"/>
<evidence type="ECO:0000313" key="4">
    <source>
        <dbReference type="Proteomes" id="UP000008522"/>
    </source>
</evidence>
<dbReference type="AlphaFoldDB" id="G0EIU9"/>